<feature type="region of interest" description="Disordered" evidence="1">
    <location>
        <begin position="556"/>
        <end position="583"/>
    </location>
</feature>
<accession>A0A7S4CWU8</accession>
<reference evidence="2" key="1">
    <citation type="submission" date="2021-01" db="EMBL/GenBank/DDBJ databases">
        <authorList>
            <person name="Corre E."/>
            <person name="Pelletier E."/>
            <person name="Niang G."/>
            <person name="Scheremetjew M."/>
            <person name="Finn R."/>
            <person name="Kale V."/>
            <person name="Holt S."/>
            <person name="Cochrane G."/>
            <person name="Meng A."/>
            <person name="Brown T."/>
            <person name="Cohen L."/>
        </authorList>
    </citation>
    <scope>NUCLEOTIDE SEQUENCE</scope>
    <source>
        <strain evidence="2">CCMP1594</strain>
    </source>
</reference>
<feature type="region of interest" description="Disordered" evidence="1">
    <location>
        <begin position="51"/>
        <end position="71"/>
    </location>
</feature>
<dbReference type="AlphaFoldDB" id="A0A7S4CWU8"/>
<dbReference type="EMBL" id="HBJA01056068">
    <property type="protein sequence ID" value="CAE0808721.1"/>
    <property type="molecule type" value="Transcribed_RNA"/>
</dbReference>
<sequence>MKGPVIDVPEVGVQQLAHQLVSCAKALRTSSQDAIVETLKQYLPCSKKAARPAKEDSSMPFPNTNRGADPMPQHLTGYGIPQASDIMSKLLAAHLTKPSACTAPSQVTGLAALLLAGTSSLSTAAPLEQVLVVVRQYRGAMASSRASSNLTRPKLIRASAVTLTKLLDLPTMVVGPKSSVASDADRNSCSEAAKSHSAGMASKEHPTEAKTQMAYGPLTPCGVRKGEIQRISKAEEEARVINYNNETAQRSNLWRSFLSYRNPEPVIPEQGPCKTAGVDPLICSRWTVHSPYSFHGPSEILVPASPTKQDFQGKTSDPLTRWSDMRFADSASFTQSPLECLDDASCKQHSPSYSGRQRRPPRAVDPNGSSTNEISTLFPGECYRQDIQQSTWRAYSSTPASPAPTVPASAATALETKGSFQALQNVKEEKAAGATTGSQPSKATLAVPEARSASNPSKNGSAVPPALGNSLEDVGGSNPDAPVSASDGKMAATTVSEASNMDDGTAENGSKHPTQATCTHAKHWKRLRAKRGSAYFLCFQCGAKWRTCSQAMRAQQEAAQAAEYSDRSDPETPVAAPSPASTP</sequence>
<feature type="region of interest" description="Disordered" evidence="1">
    <location>
        <begin position="429"/>
        <end position="492"/>
    </location>
</feature>
<protein>
    <submittedName>
        <fullName evidence="2">Uncharacterized protein</fullName>
    </submittedName>
</protein>
<evidence type="ECO:0000313" key="2">
    <source>
        <dbReference type="EMBL" id="CAE0808721.1"/>
    </source>
</evidence>
<proteinExistence type="predicted"/>
<feature type="region of interest" description="Disordered" evidence="1">
    <location>
        <begin position="177"/>
        <end position="208"/>
    </location>
</feature>
<name>A0A7S4CWU8_9EUGL</name>
<gene>
    <name evidence="2" type="ORF">EGYM00163_LOCUS19852</name>
</gene>
<feature type="region of interest" description="Disordered" evidence="1">
    <location>
        <begin position="344"/>
        <end position="376"/>
    </location>
</feature>
<organism evidence="2">
    <name type="scientific">Eutreptiella gymnastica</name>
    <dbReference type="NCBI Taxonomy" id="73025"/>
    <lineage>
        <taxon>Eukaryota</taxon>
        <taxon>Discoba</taxon>
        <taxon>Euglenozoa</taxon>
        <taxon>Euglenida</taxon>
        <taxon>Spirocuta</taxon>
        <taxon>Euglenophyceae</taxon>
        <taxon>Eutreptiales</taxon>
        <taxon>Eutreptiaceae</taxon>
        <taxon>Eutreptiella</taxon>
    </lineage>
</organism>
<evidence type="ECO:0000256" key="1">
    <source>
        <dbReference type="SAM" id="MobiDB-lite"/>
    </source>
</evidence>
<feature type="compositionally biased region" description="Low complexity" evidence="1">
    <location>
        <begin position="571"/>
        <end position="583"/>
    </location>
</feature>